<evidence type="ECO:0000256" key="2">
    <source>
        <dbReference type="ARBA" id="ARBA00009069"/>
    </source>
</evidence>
<dbReference type="eggNOG" id="ENOG502QQBB">
    <property type="taxonomic scope" value="Eukaryota"/>
</dbReference>
<evidence type="ECO:0000313" key="7">
    <source>
        <dbReference type="Proteomes" id="UP000005666"/>
    </source>
</evidence>
<dbReference type="InterPro" id="IPR051385">
    <property type="entry name" value="Ceramide-binding_SVF1"/>
</dbReference>
<evidence type="ECO:0000313" key="6">
    <source>
        <dbReference type="EMBL" id="CCE65464.1"/>
    </source>
</evidence>
<evidence type="ECO:0000256" key="3">
    <source>
        <dbReference type="ARBA" id="ARBA00022490"/>
    </source>
</evidence>
<dbReference type="PANTHER" id="PTHR47107">
    <property type="entry name" value="SVF1-LIKE PROTEIN YDR222W-RELATED"/>
    <property type="match status" value="1"/>
</dbReference>
<evidence type="ECO:0000256" key="1">
    <source>
        <dbReference type="ARBA" id="ARBA00004496"/>
    </source>
</evidence>
<comment type="similarity">
    <text evidence="2">Belongs to the SVF1 family.</text>
</comment>
<dbReference type="OMA" id="CMEFTTT"/>
<dbReference type="Pfam" id="PF17187">
    <property type="entry name" value="Svf1_C"/>
    <property type="match status" value="1"/>
</dbReference>
<dbReference type="GO" id="GO:0005737">
    <property type="term" value="C:cytoplasm"/>
    <property type="evidence" value="ECO:0007669"/>
    <property type="project" value="UniProtKB-SubCell"/>
</dbReference>
<name>G8BZY6_TETPH</name>
<dbReference type="InterPro" id="IPR033394">
    <property type="entry name" value="Svf1-like_C"/>
</dbReference>
<evidence type="ECO:0000259" key="4">
    <source>
        <dbReference type="Pfam" id="PF08622"/>
    </source>
</evidence>
<comment type="subcellular location">
    <subcellularLocation>
        <location evidence="1">Cytoplasm</location>
    </subcellularLocation>
</comment>
<dbReference type="AlphaFoldDB" id="G8BZY6"/>
<dbReference type="PANTHER" id="PTHR47107:SF1">
    <property type="entry name" value="CERAMIDE-BINDING PROTEIN SVF1-RELATED"/>
    <property type="match status" value="1"/>
</dbReference>
<organism evidence="6 7">
    <name type="scientific">Tetrapisispora phaffii (strain ATCC 24235 / CBS 4417 / NBRC 1672 / NRRL Y-8282 / UCD 70-5)</name>
    <name type="common">Yeast</name>
    <name type="synonym">Fabospora phaffii</name>
    <dbReference type="NCBI Taxonomy" id="1071381"/>
    <lineage>
        <taxon>Eukaryota</taxon>
        <taxon>Fungi</taxon>
        <taxon>Dikarya</taxon>
        <taxon>Ascomycota</taxon>
        <taxon>Saccharomycotina</taxon>
        <taxon>Saccharomycetes</taxon>
        <taxon>Saccharomycetales</taxon>
        <taxon>Saccharomycetaceae</taxon>
        <taxon>Tetrapisispora</taxon>
    </lineage>
</organism>
<dbReference type="Pfam" id="PF08622">
    <property type="entry name" value="Svf1"/>
    <property type="match status" value="1"/>
</dbReference>
<sequence length="424" mass="49068">MFDLVKGNKNKIRFIPFEEASSNCDGNSKDQYTSVNTLEQMQWYVYDHSKEPIESPDQEKTGELRRSSGSFTFLNKLSTNPETRLETQTIYFTDLKTGKAGFVQVVYSSMMNALYKGFQLNFKLFDSNDRDNHSKDIWQSFKLSNLTSFSPLKVEFDNVKFEFIESKSDKKEVFSQLIVHVDIENTEDTAALKLDMVIDLFPGYVTNPDGCSYYLERGISKEESEDKSAQFSSNKMMRHLFVPRARCTGKLYYKDIKGNNEIELELDDVPTSYIDAVQGLLPNKAARAWNFLCYHSKSWSILCMEFTTTAEYNNHTVTTWAVTKNDKLVKVCSAVDKHSVKYLKTSVDKENNWKPPSKIEFPMKFTECDLNLVNRYDIMNELPLVVRKIAQNIAHVKPYIYQYCQQSKYENEKGISIIESTFIS</sequence>
<proteinExistence type="inferred from homology"/>
<evidence type="ECO:0000259" key="5">
    <source>
        <dbReference type="Pfam" id="PF17187"/>
    </source>
</evidence>
<keyword evidence="7" id="KW-1185">Reference proteome</keyword>
<dbReference type="EMBL" id="HE612867">
    <property type="protein sequence ID" value="CCE65464.1"/>
    <property type="molecule type" value="Genomic_DNA"/>
</dbReference>
<accession>G8BZY6</accession>
<dbReference type="Proteomes" id="UP000005666">
    <property type="component" value="Chromosome 12"/>
</dbReference>
<keyword evidence="3" id="KW-0963">Cytoplasm</keyword>
<dbReference type="OrthoDB" id="2590239at2759"/>
<dbReference type="KEGG" id="tpf:TPHA_0L01070"/>
<dbReference type="RefSeq" id="XP_003687898.1">
    <property type="nucleotide sequence ID" value="XM_003687850.1"/>
</dbReference>
<protein>
    <submittedName>
        <fullName evidence="6">Uncharacterized protein</fullName>
    </submittedName>
</protein>
<dbReference type="HOGENOM" id="CLU_030205_0_0_1"/>
<dbReference type="InterPro" id="IPR013931">
    <property type="entry name" value="Svf1-like_N"/>
</dbReference>
<feature type="domain" description="Svf1-like N-terminal" evidence="4">
    <location>
        <begin position="86"/>
        <end position="278"/>
    </location>
</feature>
<dbReference type="GeneID" id="11531671"/>
<reference evidence="6 7" key="1">
    <citation type="journal article" date="2011" name="Proc. Natl. Acad. Sci. U.S.A.">
        <title>Evolutionary erosion of yeast sex chromosomes by mating-type switching accidents.</title>
        <authorList>
            <person name="Gordon J.L."/>
            <person name="Armisen D."/>
            <person name="Proux-Wera E."/>
            <person name="Oheigeartaigh S.S."/>
            <person name="Byrne K.P."/>
            <person name="Wolfe K.H."/>
        </authorList>
    </citation>
    <scope>NUCLEOTIDE SEQUENCE [LARGE SCALE GENOMIC DNA]</scope>
    <source>
        <strain evidence="7">ATCC 24235 / CBS 4417 / NBRC 1672 / NRRL Y-8282 / UCD 70-5</strain>
    </source>
</reference>
<dbReference type="GO" id="GO:0006979">
    <property type="term" value="P:response to oxidative stress"/>
    <property type="evidence" value="ECO:0007669"/>
    <property type="project" value="InterPro"/>
</dbReference>
<gene>
    <name evidence="6" type="primary">TPHA0L01070</name>
    <name evidence="6" type="ordered locus">TPHA_0L01070</name>
</gene>
<feature type="domain" description="Svf1-like C-terminal" evidence="5">
    <location>
        <begin position="282"/>
        <end position="424"/>
    </location>
</feature>